<accession>X8E980</accession>
<name>X8E980_MYCXE</name>
<feature type="region of interest" description="Disordered" evidence="1">
    <location>
        <begin position="71"/>
        <end position="104"/>
    </location>
</feature>
<evidence type="ECO:0000313" key="2">
    <source>
        <dbReference type="EMBL" id="EUA76370.1"/>
    </source>
</evidence>
<proteinExistence type="predicted"/>
<reference evidence="2" key="1">
    <citation type="submission" date="2014-01" db="EMBL/GenBank/DDBJ databases">
        <authorList>
            <person name="Brown-Elliot B."/>
            <person name="Wallace R."/>
            <person name="Lenaerts A."/>
            <person name="Ordway D."/>
            <person name="DeGroote M.A."/>
            <person name="Parker T."/>
            <person name="Sizemore C."/>
            <person name="Tallon L.J."/>
            <person name="Sadzewicz L.K."/>
            <person name="Sengamalay N."/>
            <person name="Fraser C.M."/>
            <person name="Hine E."/>
            <person name="Shefchek K.A."/>
            <person name="Das S.P."/>
            <person name="Tettelin H."/>
        </authorList>
    </citation>
    <scope>NUCLEOTIDE SEQUENCE [LARGE SCALE GENOMIC DNA]</scope>
    <source>
        <strain evidence="2">4042</strain>
    </source>
</reference>
<dbReference type="AlphaFoldDB" id="X8E980"/>
<organism evidence="2">
    <name type="scientific">Mycobacterium xenopi 4042</name>
    <dbReference type="NCBI Taxonomy" id="1299334"/>
    <lineage>
        <taxon>Bacteria</taxon>
        <taxon>Bacillati</taxon>
        <taxon>Actinomycetota</taxon>
        <taxon>Actinomycetes</taxon>
        <taxon>Mycobacteriales</taxon>
        <taxon>Mycobacteriaceae</taxon>
        <taxon>Mycobacterium</taxon>
    </lineage>
</organism>
<feature type="compositionally biased region" description="Basic residues" evidence="1">
    <location>
        <begin position="133"/>
        <end position="146"/>
    </location>
</feature>
<protein>
    <submittedName>
        <fullName evidence="2">Uncharacterized protein</fullName>
    </submittedName>
</protein>
<comment type="caution">
    <text evidence="2">The sequence shown here is derived from an EMBL/GenBank/DDBJ whole genome shotgun (WGS) entry which is preliminary data.</text>
</comment>
<dbReference type="EMBL" id="JAOB01000006">
    <property type="protein sequence ID" value="EUA76370.1"/>
    <property type="molecule type" value="Genomic_DNA"/>
</dbReference>
<gene>
    <name evidence="2" type="ORF">I553_7414</name>
</gene>
<feature type="region of interest" description="Disordered" evidence="1">
    <location>
        <begin position="133"/>
        <end position="152"/>
    </location>
</feature>
<feature type="compositionally biased region" description="Low complexity" evidence="1">
    <location>
        <begin position="71"/>
        <end position="96"/>
    </location>
</feature>
<dbReference type="PATRIC" id="fig|1299334.3.peg.441"/>
<evidence type="ECO:0000256" key="1">
    <source>
        <dbReference type="SAM" id="MobiDB-lite"/>
    </source>
</evidence>
<sequence>MDLQPYVDAVRAELDVAAAASGPDAQALAERLTAALESAIRLALLQALSEAAEEITGELARARWKSGCVAATRSSSCPPRSASPPTHGWPRATTGAAPGGSPCGCPKACAGDRGRRSPRGVVAERLAGACRGRRRAIRHRSSRRRLGALTPT</sequence>